<dbReference type="InterPro" id="IPR011990">
    <property type="entry name" value="TPR-like_helical_dom_sf"/>
</dbReference>
<organism evidence="3 4">
    <name type="scientific">Toxoplasma gondii p89</name>
    <dbReference type="NCBI Taxonomy" id="943119"/>
    <lineage>
        <taxon>Eukaryota</taxon>
        <taxon>Sar</taxon>
        <taxon>Alveolata</taxon>
        <taxon>Apicomplexa</taxon>
        <taxon>Conoidasida</taxon>
        <taxon>Coccidia</taxon>
        <taxon>Eucoccidiorida</taxon>
        <taxon>Eimeriorina</taxon>
        <taxon>Sarcocystidae</taxon>
        <taxon>Toxoplasma</taxon>
    </lineage>
</organism>
<sequence>MAGIGVQAQIRHNAEDIRNYFEDLRKWEKEMKDKEKQQNKARHTAVEALKENLTFSQQKTPESPPSAAQKKPSSPRERNRKLARDENSLPAYYSAWERFDVDEELEKIDRESAKDPGLITASSKAPPLQTSRHTPKNEAKQHVSRSKMKVQTRTCRRHGATQDNEALPVRHSPKSVTLEEDNQMQLLSKEATEAETNVRKALLLNLSGIEQFRQKNLRSAWRAFQLAFAAMGQRPISCNTRCDGTDFQLSAVPKPAVFRHFAKLQSVILSNDGFAQLGLARAATALERAKEAKKLWPESPFVAFLEASCSRRQGDYAAAIERLISLEKQMQHSQRSQATCPAQSQSARGDSTTEESLTNELQPRETTEQGKTTKDAAAEDLKNDSLDAFDKKNWDSLSFRVAIYHPDSPEQTVVCSGTVGGTEASVLQAATGDSSSLAGIRHNNAGADQERSNSPSFKSGNNVSNTNPEQALATVRNQESNMNNTLAHRLKENIEELRALQRERQVVARQIRQQRFYEETVEILGCMKKLRQENEEISPLLVDTNQSSKDATPAHGAERPALKDGRKRENGKTAKRKCLAHTDAIARALVSTPTRNLSILFLEPRNDSRQTSICFSTQGGEVDPVDGGKPAVEVTKSVREPNACRKGEVEEESRAPQMPRESVRGDSSQEQHAKHYLKSGKEDTRTILSSGGARRLNGTRRQDPIVSTPSTPPLPVTFFSFVQQWSTKCRHHMYFKSEERDGGIDASTRIDSVVTEGIPPENRGIPDVSGVTYDEGRGERAQFPSSAEAAQVGAGVVGLPVESEAKPVTCRRIVCRACATEKGTLLERLATAGVIGRLFGASLEADVLSQILRVLLDLLDASSAKLSSEIRANPSGLNTCEDGHATVPTATGVTNWSLPRVKQVTAEVLTQLSDGQARFWSLLYQLEPEELACLEKAVVLCLGDVTTDETAGKTQGEPSAFSNATALSGQTPGRTSLNTSAAQKRKLLEQLHHRISTLTSS</sequence>
<dbReference type="EMBL" id="AEYI02001408">
    <property type="protein sequence ID" value="KFG37810.1"/>
    <property type="molecule type" value="Genomic_DNA"/>
</dbReference>
<comment type="caution">
    <text evidence="3">The sequence shown here is derived from an EMBL/GenBank/DDBJ whole genome shotgun (WGS) entry which is preliminary data.</text>
</comment>
<gene>
    <name evidence="3" type="ORF">TGP89_217630</name>
</gene>
<protein>
    <recommendedName>
        <fullName evidence="5">Tetratricopeptide repeat-containing protein</fullName>
    </recommendedName>
</protein>
<feature type="compositionally biased region" description="Polar residues" evidence="2">
    <location>
        <begin position="332"/>
        <end position="361"/>
    </location>
</feature>
<name>A0A086K092_TOXGO</name>
<feature type="compositionally biased region" description="Basic residues" evidence="2">
    <location>
        <begin position="142"/>
        <end position="159"/>
    </location>
</feature>
<evidence type="ECO:0008006" key="5">
    <source>
        <dbReference type="Google" id="ProtNLM"/>
    </source>
</evidence>
<feature type="coiled-coil region" evidence="1">
    <location>
        <begin position="483"/>
        <end position="510"/>
    </location>
</feature>
<feature type="region of interest" description="Disordered" evidence="2">
    <location>
        <begin position="111"/>
        <end position="181"/>
    </location>
</feature>
<feature type="region of interest" description="Disordered" evidence="2">
    <location>
        <begin position="543"/>
        <end position="576"/>
    </location>
</feature>
<keyword evidence="1" id="KW-0175">Coiled coil</keyword>
<dbReference type="SUPFAM" id="SSF48452">
    <property type="entry name" value="TPR-like"/>
    <property type="match status" value="1"/>
</dbReference>
<feature type="compositionally biased region" description="Basic and acidic residues" evidence="2">
    <location>
        <begin position="556"/>
        <end position="572"/>
    </location>
</feature>
<feature type="compositionally biased region" description="Basic and acidic residues" evidence="2">
    <location>
        <begin position="74"/>
        <end position="86"/>
    </location>
</feature>
<evidence type="ECO:0000256" key="1">
    <source>
        <dbReference type="SAM" id="Coils"/>
    </source>
</evidence>
<feature type="compositionally biased region" description="Basic and acidic residues" evidence="2">
    <location>
        <begin position="638"/>
        <end position="654"/>
    </location>
</feature>
<feature type="region of interest" description="Disordered" evidence="2">
    <location>
        <begin position="332"/>
        <end position="379"/>
    </location>
</feature>
<feature type="region of interest" description="Disordered" evidence="2">
    <location>
        <begin position="31"/>
        <end position="86"/>
    </location>
</feature>
<feature type="compositionally biased region" description="Basic and acidic residues" evidence="2">
    <location>
        <begin position="362"/>
        <end position="379"/>
    </location>
</feature>
<evidence type="ECO:0000313" key="4">
    <source>
        <dbReference type="Proteomes" id="UP000028828"/>
    </source>
</evidence>
<feature type="region of interest" description="Disordered" evidence="2">
    <location>
        <begin position="638"/>
        <end position="710"/>
    </location>
</feature>
<accession>A0A086K092</accession>
<dbReference type="Gene3D" id="1.25.40.10">
    <property type="entry name" value="Tetratricopeptide repeat domain"/>
    <property type="match status" value="1"/>
</dbReference>
<dbReference type="VEuPathDB" id="ToxoDB:TGP89_217630"/>
<dbReference type="Proteomes" id="UP000028828">
    <property type="component" value="Unassembled WGS sequence"/>
</dbReference>
<feature type="region of interest" description="Disordered" evidence="2">
    <location>
        <begin position="432"/>
        <end position="467"/>
    </location>
</feature>
<proteinExistence type="predicted"/>
<feature type="compositionally biased region" description="Basic and acidic residues" evidence="2">
    <location>
        <begin position="661"/>
        <end position="685"/>
    </location>
</feature>
<dbReference type="AlphaFoldDB" id="A0A086K092"/>
<reference evidence="3 4" key="1">
    <citation type="submission" date="2014-03" db="EMBL/GenBank/DDBJ databases">
        <authorList>
            <person name="Sibley D."/>
            <person name="Venepally P."/>
            <person name="Karamycheva S."/>
            <person name="Hadjithomas M."/>
            <person name="Khan A."/>
            <person name="Brunk B."/>
            <person name="Roos D."/>
            <person name="Caler E."/>
            <person name="Lorenzi H."/>
        </authorList>
    </citation>
    <scope>NUCLEOTIDE SEQUENCE [LARGE SCALE GENOMIC DNA]</scope>
    <source>
        <strain evidence="4">p89</strain>
    </source>
</reference>
<evidence type="ECO:0000313" key="3">
    <source>
        <dbReference type="EMBL" id="KFG37810.1"/>
    </source>
</evidence>
<dbReference type="OrthoDB" id="330486at2759"/>
<feature type="compositionally biased region" description="Polar residues" evidence="2">
    <location>
        <begin position="452"/>
        <end position="467"/>
    </location>
</feature>
<feature type="compositionally biased region" description="Basic and acidic residues" evidence="2">
    <location>
        <begin position="31"/>
        <end position="50"/>
    </location>
</feature>
<feature type="region of interest" description="Disordered" evidence="2">
    <location>
        <begin position="949"/>
        <end position="976"/>
    </location>
</feature>
<evidence type="ECO:0000256" key="2">
    <source>
        <dbReference type="SAM" id="MobiDB-lite"/>
    </source>
</evidence>
<feature type="compositionally biased region" description="Polar residues" evidence="2">
    <location>
        <begin position="120"/>
        <end position="132"/>
    </location>
</feature>